<evidence type="ECO:0000256" key="6">
    <source>
        <dbReference type="ARBA" id="ARBA00022801"/>
    </source>
</evidence>
<dbReference type="PROSITE" id="PS00130">
    <property type="entry name" value="U_DNA_GLYCOSYLASE"/>
    <property type="match status" value="1"/>
</dbReference>
<dbReference type="GO" id="GO:0004844">
    <property type="term" value="F:uracil DNA N-glycosylase activity"/>
    <property type="evidence" value="ECO:0007669"/>
    <property type="project" value="UniProtKB-EC"/>
</dbReference>
<evidence type="ECO:0000313" key="14">
    <source>
        <dbReference type="Proteomes" id="UP000679307"/>
    </source>
</evidence>
<comment type="subcellular location">
    <subcellularLocation>
        <location evidence="8">Cytoplasm</location>
    </subcellularLocation>
</comment>
<dbReference type="InterPro" id="IPR002043">
    <property type="entry name" value="UDG_fam1"/>
</dbReference>
<dbReference type="NCBIfam" id="TIGR00628">
    <property type="entry name" value="ung"/>
    <property type="match status" value="1"/>
</dbReference>
<dbReference type="EC" id="3.2.2.27" evidence="4 8"/>
<evidence type="ECO:0000256" key="9">
    <source>
        <dbReference type="PROSITE-ProRule" id="PRU10072"/>
    </source>
</evidence>
<dbReference type="PANTHER" id="PTHR11264:SF0">
    <property type="entry name" value="URACIL-DNA GLYCOSYLASE"/>
    <property type="match status" value="1"/>
</dbReference>
<gene>
    <name evidence="13" type="primary">ung_2</name>
    <name evidence="8" type="synonym">ung</name>
    <name evidence="13" type="ORF">ENKNEFLB_01577</name>
</gene>
<dbReference type="SMART" id="SM00986">
    <property type="entry name" value="UDG"/>
    <property type="match status" value="1"/>
</dbReference>
<comment type="similarity">
    <text evidence="3 8 10">Belongs to the uracil-DNA glycosylase (UDG) superfamily. UNG family.</text>
</comment>
<proteinExistence type="inferred from homology"/>
<evidence type="ECO:0000256" key="2">
    <source>
        <dbReference type="ARBA" id="ARBA00002631"/>
    </source>
</evidence>
<evidence type="ECO:0000256" key="3">
    <source>
        <dbReference type="ARBA" id="ARBA00008184"/>
    </source>
</evidence>
<reference evidence="13 14" key="1">
    <citation type="submission" date="2021-05" db="EMBL/GenBank/DDBJ databases">
        <title>Complete genome of Nocardioides aquaticus KCTC 9944T isolated from meromictic and hypersaline Ekho Lake, Antarctica.</title>
        <authorList>
            <person name="Hwang K."/>
            <person name="Kim K.M."/>
            <person name="Choe H."/>
        </authorList>
    </citation>
    <scope>NUCLEOTIDE SEQUENCE [LARGE SCALE GENOMIC DNA]</scope>
    <source>
        <strain evidence="13 14">KCTC 9944</strain>
    </source>
</reference>
<evidence type="ECO:0000313" key="13">
    <source>
        <dbReference type="EMBL" id="QVT79196.1"/>
    </source>
</evidence>
<dbReference type="PANTHER" id="PTHR11264">
    <property type="entry name" value="URACIL-DNA GLYCOSYLASE"/>
    <property type="match status" value="1"/>
</dbReference>
<dbReference type="NCBIfam" id="NF003588">
    <property type="entry name" value="PRK05254.1-1"/>
    <property type="match status" value="1"/>
</dbReference>
<dbReference type="NCBIfam" id="NF003589">
    <property type="entry name" value="PRK05254.1-2"/>
    <property type="match status" value="1"/>
</dbReference>
<evidence type="ECO:0000256" key="10">
    <source>
        <dbReference type="RuleBase" id="RU003780"/>
    </source>
</evidence>
<protein>
    <recommendedName>
        <fullName evidence="4 8">Uracil-DNA glycosylase</fullName>
        <shortName evidence="8">UDG</shortName>
        <ecNumber evidence="4 8">3.2.2.27</ecNumber>
    </recommendedName>
</protein>
<evidence type="ECO:0000256" key="4">
    <source>
        <dbReference type="ARBA" id="ARBA00012030"/>
    </source>
</evidence>
<dbReference type="SMART" id="SM00987">
    <property type="entry name" value="UreE_C"/>
    <property type="match status" value="1"/>
</dbReference>
<dbReference type="NCBIfam" id="NF003592">
    <property type="entry name" value="PRK05254.1-5"/>
    <property type="match status" value="1"/>
</dbReference>
<keyword evidence="6 8" id="KW-0378">Hydrolase</keyword>
<dbReference type="InterPro" id="IPR005122">
    <property type="entry name" value="Uracil-DNA_glycosylase-like"/>
</dbReference>
<feature type="domain" description="Uracil-DNA glycosylase-like" evidence="12">
    <location>
        <begin position="194"/>
        <end position="359"/>
    </location>
</feature>
<keyword evidence="5 8" id="KW-0227">DNA damage</keyword>
<keyword evidence="8" id="KW-0963">Cytoplasm</keyword>
<evidence type="ECO:0000259" key="12">
    <source>
        <dbReference type="SMART" id="SM00986"/>
    </source>
</evidence>
<comment type="catalytic activity">
    <reaction evidence="1 8 10">
        <text>Hydrolyzes single-stranded DNA or mismatched double-stranded DNA and polynucleotides, releasing free uracil.</text>
        <dbReference type="EC" id="3.2.2.27"/>
    </reaction>
</comment>
<keyword evidence="13" id="KW-0326">Glycosidase</keyword>
<dbReference type="Proteomes" id="UP000679307">
    <property type="component" value="Chromosome"/>
</dbReference>
<evidence type="ECO:0000256" key="11">
    <source>
        <dbReference type="SAM" id="MobiDB-lite"/>
    </source>
</evidence>
<dbReference type="InterPro" id="IPR018085">
    <property type="entry name" value="Ura-DNA_Glyclase_AS"/>
</dbReference>
<name>A0ABX8EFW3_9ACTN</name>
<evidence type="ECO:0000256" key="8">
    <source>
        <dbReference type="HAMAP-Rule" id="MF_00148"/>
    </source>
</evidence>
<dbReference type="EMBL" id="CP075371">
    <property type="protein sequence ID" value="QVT79196.1"/>
    <property type="molecule type" value="Genomic_DNA"/>
</dbReference>
<sequence length="379" mass="42296">MGSEILKYSEEEKQVNDQAEQADRPERVEPPNDTDYEALTLLADIDSAEAVELTAYKVVRTLERERDRAISRANAYLTKDGTGFFAHEPSARYNPVQKLWIIGYRETECPDEILIGGALIVPDRGPVYSTDSMPRQPEFDGIMAFDIPGDWLDVLQDETSKPYWGVLERFVADERANPDHEVYPAPEDVFAALKLTPFRDVRVVILGQDPYINPGEAHGLAFSVPAGIDLPPSLRTIRKELAADLEIHPADLPEHGDLTAWAEQGVLLLNTTLTVRRGSSNSHQGFGWETFTDAVIRAISDELEGVVFILWGSAAQDKEKLIDKNRHPKPITAAHPKAWATAHNQLAGSRPFTTANRLLAEWGRPEVNWSLEQPSAQDK</sequence>
<accession>A0ABX8EFW3</accession>
<evidence type="ECO:0000256" key="7">
    <source>
        <dbReference type="ARBA" id="ARBA00023204"/>
    </source>
</evidence>
<evidence type="ECO:0000256" key="5">
    <source>
        <dbReference type="ARBA" id="ARBA00022763"/>
    </source>
</evidence>
<comment type="function">
    <text evidence="2 8 10">Excises uracil residues from the DNA which can arise as a result of misincorporation of dUMP residues by DNA polymerase or due to deamination of cytosine.</text>
</comment>
<organism evidence="13 14">
    <name type="scientific">Nocardioides aquaticus</name>
    <dbReference type="NCBI Taxonomy" id="160826"/>
    <lineage>
        <taxon>Bacteria</taxon>
        <taxon>Bacillati</taxon>
        <taxon>Actinomycetota</taxon>
        <taxon>Actinomycetes</taxon>
        <taxon>Propionibacteriales</taxon>
        <taxon>Nocardioidaceae</taxon>
        <taxon>Nocardioides</taxon>
    </lineage>
</organism>
<feature type="region of interest" description="Disordered" evidence="11">
    <location>
        <begin position="1"/>
        <end position="33"/>
    </location>
</feature>
<feature type="compositionally biased region" description="Basic and acidic residues" evidence="11">
    <location>
        <begin position="7"/>
        <end position="30"/>
    </location>
</feature>
<keyword evidence="7 8" id="KW-0234">DNA repair</keyword>
<dbReference type="Pfam" id="PF03167">
    <property type="entry name" value="UDG"/>
    <property type="match status" value="1"/>
</dbReference>
<feature type="active site" description="Proton acceptor" evidence="8 9">
    <location>
        <position position="209"/>
    </location>
</feature>
<keyword evidence="14" id="KW-1185">Reference proteome</keyword>
<evidence type="ECO:0000256" key="1">
    <source>
        <dbReference type="ARBA" id="ARBA00001400"/>
    </source>
</evidence>
<dbReference type="CDD" id="cd10027">
    <property type="entry name" value="UDG-F1-like"/>
    <property type="match status" value="1"/>
</dbReference>
<dbReference type="HAMAP" id="MF_00148">
    <property type="entry name" value="UDG"/>
    <property type="match status" value="1"/>
</dbReference>